<evidence type="ECO:0000313" key="9">
    <source>
        <dbReference type="Proteomes" id="UP000473574"/>
    </source>
</evidence>
<reference evidence="8 9" key="1">
    <citation type="journal article" date="2020" name="Microb. Ecol.">
        <title>Ecogenomics of the Marine Benthic Filamentous Cyanobacterium Adonisia.</title>
        <authorList>
            <person name="Walter J.M."/>
            <person name="Coutinho F.H."/>
            <person name="Leomil L."/>
            <person name="Hargreaves P.I."/>
            <person name="Campeao M.E."/>
            <person name="Vieira V.V."/>
            <person name="Silva B.S."/>
            <person name="Fistarol G.O."/>
            <person name="Salomon P.S."/>
            <person name="Sawabe T."/>
            <person name="Mino S."/>
            <person name="Hosokawa M."/>
            <person name="Miyashita H."/>
            <person name="Maruyama F."/>
            <person name="van Verk M.C."/>
            <person name="Dutilh B.E."/>
            <person name="Thompson C.C."/>
            <person name="Thompson F.L."/>
        </authorList>
    </citation>
    <scope>NUCLEOTIDE SEQUENCE [LARGE SCALE GENOMIC DNA]</scope>
    <source>
        <strain evidence="8 9">CCMR0082</strain>
    </source>
</reference>
<dbReference type="RefSeq" id="WP_163671876.1">
    <property type="nucleotide sequence ID" value="NZ_QZCE01000002.1"/>
</dbReference>
<dbReference type="EMBL" id="QZCE01000002">
    <property type="protein sequence ID" value="NEZ67831.1"/>
    <property type="molecule type" value="Genomic_DNA"/>
</dbReference>
<dbReference type="Proteomes" id="UP000473574">
    <property type="component" value="Unassembled WGS sequence"/>
</dbReference>
<organism evidence="8 9">
    <name type="scientific">Adonisia turfae CCMR0082</name>
    <dbReference type="NCBI Taxonomy" id="2304604"/>
    <lineage>
        <taxon>Bacteria</taxon>
        <taxon>Bacillati</taxon>
        <taxon>Cyanobacteriota</taxon>
        <taxon>Adonisia</taxon>
        <taxon>Adonisia turfae</taxon>
    </lineage>
</organism>
<evidence type="ECO:0000256" key="6">
    <source>
        <dbReference type="ARBA" id="ARBA00031720"/>
    </source>
</evidence>
<name>A0A6M0SIN1_9CYAN</name>
<gene>
    <name evidence="8" type="primary">csm5</name>
    <name evidence="8" type="ORF">D0962_34610</name>
</gene>
<dbReference type="Pfam" id="PF03787">
    <property type="entry name" value="RAMPs"/>
    <property type="match status" value="1"/>
</dbReference>
<accession>A0A6M0SIN1</accession>
<evidence type="ECO:0000256" key="4">
    <source>
        <dbReference type="ARBA" id="ARBA00022884"/>
    </source>
</evidence>
<evidence type="ECO:0000256" key="3">
    <source>
        <dbReference type="ARBA" id="ARBA00016113"/>
    </source>
</evidence>
<dbReference type="PANTHER" id="PTHR38007:SF1">
    <property type="entry name" value="CRISPR SYSTEM CMS PROTEIN CSM5"/>
    <property type="match status" value="1"/>
</dbReference>
<comment type="function">
    <text evidence="1">This subunit might be involved in maturation of a crRNA intermediate to its mature form.</text>
</comment>
<proteinExistence type="inferred from homology"/>
<dbReference type="InterPro" id="IPR010173">
    <property type="entry name" value="CRISPR-assoc_Csm5"/>
</dbReference>
<evidence type="ECO:0000256" key="5">
    <source>
        <dbReference type="ARBA" id="ARBA00023118"/>
    </source>
</evidence>
<dbReference type="AlphaFoldDB" id="A0A6M0SIN1"/>
<dbReference type="GO" id="GO:0051607">
    <property type="term" value="P:defense response to virus"/>
    <property type="evidence" value="ECO:0007669"/>
    <property type="project" value="UniProtKB-KW"/>
</dbReference>
<dbReference type="InterPro" id="IPR005537">
    <property type="entry name" value="RAMP_III_fam"/>
</dbReference>
<evidence type="ECO:0000259" key="7">
    <source>
        <dbReference type="Pfam" id="PF03787"/>
    </source>
</evidence>
<dbReference type="NCBIfam" id="TIGR01899">
    <property type="entry name" value="cas_TM1807_csm5"/>
    <property type="match status" value="1"/>
</dbReference>
<comment type="similarity">
    <text evidence="2">Belongs to the CRISPR-associated Csm5 family.</text>
</comment>
<protein>
    <recommendedName>
        <fullName evidence="3">CRISPR system Cms protein Csm5</fullName>
    </recommendedName>
    <alternativeName>
        <fullName evidence="6">CRISPR type III A-associated protein Csm5</fullName>
    </alternativeName>
</protein>
<feature type="domain" description="CRISPR type III-associated protein" evidence="7">
    <location>
        <begin position="8"/>
        <end position="232"/>
    </location>
</feature>
<keyword evidence="4" id="KW-0694">RNA-binding</keyword>
<dbReference type="PANTHER" id="PTHR38007">
    <property type="entry name" value="CRISPR SYSTEM CMS PROTEIN CSM5"/>
    <property type="match status" value="1"/>
</dbReference>
<sequence length="411" mass="47637">MCETRQIRLTSRLLHIGSAVSQLGPFEYVQTGKFVYLSKPDALARSLQSRGFLNDYIQRIQAQKEITSLLENAFGKQWWTAEDMDGEPLFPKHLRSLKWADRVTELRPMIRNGFGQLYIPGSSIKGAIRTAIAYHLLKYANKYNVPGPQRPSQIEQRLRQSMGELKRRAKFADDPLFMETLFSDFSLRYQGQAIKARTGPNTDFMRAIQVSDASPLIEERIQPEGKRPFFRNLPIVSEVVISSHYGNNRAKYRASIYAEMVLNMRSHFTLSLDYEMLKWFRHNQQMSLPFKSIEDVLNICREFAQDQWDFEHDYWANVKNNPDDRGQALDFNDIRDIYEPEQCPHTLRIGWASGLMGTTINLLMPDDTVAKVRDTCGISAPNFEAPKSRRTVKNHRGEIRYVPGWVKLEMM</sequence>
<keyword evidence="5" id="KW-0051">Antiviral defense</keyword>
<evidence type="ECO:0000256" key="2">
    <source>
        <dbReference type="ARBA" id="ARBA00006680"/>
    </source>
</evidence>
<dbReference type="GO" id="GO:0003723">
    <property type="term" value="F:RNA binding"/>
    <property type="evidence" value="ECO:0007669"/>
    <property type="project" value="UniProtKB-KW"/>
</dbReference>
<evidence type="ECO:0000313" key="8">
    <source>
        <dbReference type="EMBL" id="NEZ67831.1"/>
    </source>
</evidence>
<evidence type="ECO:0000256" key="1">
    <source>
        <dbReference type="ARBA" id="ARBA00003088"/>
    </source>
</evidence>
<comment type="caution">
    <text evidence="8">The sequence shown here is derived from an EMBL/GenBank/DDBJ whole genome shotgun (WGS) entry which is preliminary data.</text>
</comment>